<dbReference type="EMBL" id="JAPWTK010000113">
    <property type="protein sequence ID" value="KAJ8949639.1"/>
    <property type="molecule type" value="Genomic_DNA"/>
</dbReference>
<name>A0AAV8YEN6_9CUCU</name>
<gene>
    <name evidence="2" type="ORF">NQ318_010055</name>
</gene>
<sequence length="255" mass="29655">YIRIPPTAVKGRSVSWPVEFYYSGHQVYVCDKWYQVIGTRHSAMETGVTKSTVWKVIKKEGIHPYHFTPVQNLIQGDFPARLDFARCGDKTRTQKQVCEVFNTKYPDRRISQSTVSRIENKFREFGNVTDIPKSGRKRILDDGQKLDILLHIQDNPDCTLAGARYLDFLQNFLVPELRMLFPDDDNSNEIDRNIWFQQDGATPHFSLEINCRWSCQGRMLVSATLVEAKEDYTRLRCCQLQLIQPSFWRLVTVAV</sequence>
<evidence type="ECO:0000313" key="3">
    <source>
        <dbReference type="Proteomes" id="UP001162162"/>
    </source>
</evidence>
<evidence type="ECO:0000313" key="2">
    <source>
        <dbReference type="EMBL" id="KAJ8949639.1"/>
    </source>
</evidence>
<dbReference type="GO" id="GO:0005634">
    <property type="term" value="C:nucleus"/>
    <property type="evidence" value="ECO:0007669"/>
    <property type="project" value="UniProtKB-SubCell"/>
</dbReference>
<dbReference type="InterPro" id="IPR036397">
    <property type="entry name" value="RNaseH_sf"/>
</dbReference>
<dbReference type="AlphaFoldDB" id="A0AAV8YEN6"/>
<protein>
    <recommendedName>
        <fullName evidence="4">Transposase</fullName>
    </recommendedName>
</protein>
<dbReference type="SUPFAM" id="SSF46689">
    <property type="entry name" value="Homeodomain-like"/>
    <property type="match status" value="1"/>
</dbReference>
<dbReference type="Proteomes" id="UP001162162">
    <property type="component" value="Unassembled WGS sequence"/>
</dbReference>
<comment type="caution">
    <text evidence="2">The sequence shown here is derived from an EMBL/GenBank/DDBJ whole genome shotgun (WGS) entry which is preliminary data.</text>
</comment>
<reference evidence="2" key="1">
    <citation type="journal article" date="2023" name="Insect Mol. Biol.">
        <title>Genome sequencing provides insights into the evolution of gene families encoding plant cell wall-degrading enzymes in longhorned beetles.</title>
        <authorList>
            <person name="Shin N.R."/>
            <person name="Okamura Y."/>
            <person name="Kirsch R."/>
            <person name="Pauchet Y."/>
        </authorList>
    </citation>
    <scope>NUCLEOTIDE SEQUENCE</scope>
    <source>
        <strain evidence="2">AMC_N1</strain>
    </source>
</reference>
<evidence type="ECO:0008006" key="4">
    <source>
        <dbReference type="Google" id="ProtNLM"/>
    </source>
</evidence>
<organism evidence="2 3">
    <name type="scientific">Aromia moschata</name>
    <dbReference type="NCBI Taxonomy" id="1265417"/>
    <lineage>
        <taxon>Eukaryota</taxon>
        <taxon>Metazoa</taxon>
        <taxon>Ecdysozoa</taxon>
        <taxon>Arthropoda</taxon>
        <taxon>Hexapoda</taxon>
        <taxon>Insecta</taxon>
        <taxon>Pterygota</taxon>
        <taxon>Neoptera</taxon>
        <taxon>Endopterygota</taxon>
        <taxon>Coleoptera</taxon>
        <taxon>Polyphaga</taxon>
        <taxon>Cucujiformia</taxon>
        <taxon>Chrysomeloidea</taxon>
        <taxon>Cerambycidae</taxon>
        <taxon>Cerambycinae</taxon>
        <taxon>Callichromatini</taxon>
        <taxon>Aromia</taxon>
    </lineage>
</organism>
<dbReference type="GO" id="GO:0003676">
    <property type="term" value="F:nucleic acid binding"/>
    <property type="evidence" value="ECO:0007669"/>
    <property type="project" value="InterPro"/>
</dbReference>
<dbReference type="PANTHER" id="PTHR47326:SF1">
    <property type="entry name" value="HTH PSQ-TYPE DOMAIN-CONTAINING PROTEIN"/>
    <property type="match status" value="1"/>
</dbReference>
<keyword evidence="3" id="KW-1185">Reference proteome</keyword>
<dbReference type="InterPro" id="IPR009057">
    <property type="entry name" value="Homeodomain-like_sf"/>
</dbReference>
<dbReference type="PANTHER" id="PTHR47326">
    <property type="entry name" value="TRANSPOSABLE ELEMENT TC3 TRANSPOSASE-LIKE PROTEIN"/>
    <property type="match status" value="1"/>
</dbReference>
<feature type="non-terminal residue" evidence="2">
    <location>
        <position position="1"/>
    </location>
</feature>
<comment type="subcellular location">
    <subcellularLocation>
        <location evidence="1">Nucleus</location>
    </subcellularLocation>
</comment>
<evidence type="ECO:0000256" key="1">
    <source>
        <dbReference type="ARBA" id="ARBA00004123"/>
    </source>
</evidence>
<accession>A0AAV8YEN6</accession>
<proteinExistence type="predicted"/>
<dbReference type="Gene3D" id="3.30.420.10">
    <property type="entry name" value="Ribonuclease H-like superfamily/Ribonuclease H"/>
    <property type="match status" value="1"/>
</dbReference>